<dbReference type="InterPro" id="IPR001314">
    <property type="entry name" value="Peptidase_S1A"/>
</dbReference>
<organism evidence="4 5">
    <name type="scientific">Silvanigrella paludirubra</name>
    <dbReference type="NCBI Taxonomy" id="2499159"/>
    <lineage>
        <taxon>Bacteria</taxon>
        <taxon>Pseudomonadati</taxon>
        <taxon>Bdellovibrionota</taxon>
        <taxon>Oligoflexia</taxon>
        <taxon>Silvanigrellales</taxon>
        <taxon>Silvanigrellaceae</taxon>
        <taxon>Silvanigrella</taxon>
    </lineage>
</organism>
<dbReference type="GO" id="GO:0006508">
    <property type="term" value="P:proteolysis"/>
    <property type="evidence" value="ECO:0007669"/>
    <property type="project" value="UniProtKB-KW"/>
</dbReference>
<dbReference type="InterPro" id="IPR043504">
    <property type="entry name" value="Peptidase_S1_PA_chymotrypsin"/>
</dbReference>
<accession>A0A6N6VZE2</accession>
<dbReference type="PANTHER" id="PTHR24260">
    <property type="match status" value="1"/>
</dbReference>
<keyword evidence="2" id="KW-0720">Serine protease</keyword>
<dbReference type="InterPro" id="IPR051333">
    <property type="entry name" value="CLIP_Serine_Protease"/>
</dbReference>
<dbReference type="EMBL" id="WFLM01000001">
    <property type="protein sequence ID" value="KAB8040656.1"/>
    <property type="molecule type" value="Genomic_DNA"/>
</dbReference>
<feature type="domain" description="Peptidase S1" evidence="3">
    <location>
        <begin position="49"/>
        <end position="337"/>
    </location>
</feature>
<dbReference type="Gene3D" id="2.40.10.10">
    <property type="entry name" value="Trypsin-like serine proteases"/>
    <property type="match status" value="1"/>
</dbReference>
<reference evidence="4 5" key="1">
    <citation type="submission" date="2019-10" db="EMBL/GenBank/DDBJ databases">
        <title>New species of Slilvanegrellaceae.</title>
        <authorList>
            <person name="Pitt A."/>
            <person name="Hahn M.W."/>
        </authorList>
    </citation>
    <scope>NUCLEOTIDE SEQUENCE [LARGE SCALE GENOMIC DNA]</scope>
    <source>
        <strain evidence="4 5">SP-Ram-0.45-NSY-1</strain>
    </source>
</reference>
<dbReference type="InterPro" id="IPR033116">
    <property type="entry name" value="TRYPSIN_SER"/>
</dbReference>
<dbReference type="OrthoDB" id="5290463at2"/>
<dbReference type="GO" id="GO:0004252">
    <property type="term" value="F:serine-type endopeptidase activity"/>
    <property type="evidence" value="ECO:0007669"/>
    <property type="project" value="InterPro"/>
</dbReference>
<evidence type="ECO:0000313" key="4">
    <source>
        <dbReference type="EMBL" id="KAB8040656.1"/>
    </source>
</evidence>
<dbReference type="InterPro" id="IPR018114">
    <property type="entry name" value="TRYPSIN_HIS"/>
</dbReference>
<comment type="caution">
    <text evidence="4">The sequence shown here is derived from an EMBL/GenBank/DDBJ whole genome shotgun (WGS) entry which is preliminary data.</text>
</comment>
<evidence type="ECO:0000313" key="5">
    <source>
        <dbReference type="Proteomes" id="UP000437748"/>
    </source>
</evidence>
<proteinExistence type="predicted"/>
<protein>
    <submittedName>
        <fullName evidence="4">Trypsin-like serine protease</fullName>
    </submittedName>
</protein>
<dbReference type="PRINTS" id="PR00722">
    <property type="entry name" value="CHYMOTRYPSIN"/>
</dbReference>
<sequence>MKYFSNLLLFFIIISNTIHSCNKKENESIKSNKYCENIDSLSYSNSNKIVNGCEFNENILNIFPESKSVVSIVSGSGLCSGTFIAENIILTAAHCFDINKLSENKKTIDNEIKNITIYSDLSHEIYPLNKNELNTSSISSITIHPFFQKYCSNKNNISNGFHKCNFADLALLKTTKKASEIGAKVSKLTTNDSKDETIIIVGYGKNNDIEIPTKRIKKWAFSRIYEFNFIQFSLSNITVDNNSYISLGEFYKTIMSPFITPSYLDDPRKAFLFIEDDNYGICQGDSGGPLFVKKGNEFLAVGVVHANIGKAPQICEYKKSININIGAYREWLINETKLLGENITFY</sequence>
<dbReference type="AlphaFoldDB" id="A0A6N6VZE2"/>
<dbReference type="PANTHER" id="PTHR24260:SF136">
    <property type="entry name" value="GH08193P-RELATED"/>
    <property type="match status" value="1"/>
</dbReference>
<dbReference type="InterPro" id="IPR001254">
    <property type="entry name" value="Trypsin_dom"/>
</dbReference>
<evidence type="ECO:0000256" key="2">
    <source>
        <dbReference type="RuleBase" id="RU363034"/>
    </source>
</evidence>
<dbReference type="Proteomes" id="UP000437748">
    <property type="component" value="Unassembled WGS sequence"/>
</dbReference>
<gene>
    <name evidence="4" type="ORF">GCL60_01670</name>
</gene>
<keyword evidence="2" id="KW-0378">Hydrolase</keyword>
<dbReference type="PROSITE" id="PS00135">
    <property type="entry name" value="TRYPSIN_SER"/>
    <property type="match status" value="1"/>
</dbReference>
<name>A0A6N6VZE2_9BACT</name>
<evidence type="ECO:0000259" key="3">
    <source>
        <dbReference type="PROSITE" id="PS50240"/>
    </source>
</evidence>
<keyword evidence="1" id="KW-1015">Disulfide bond</keyword>
<dbReference type="InterPro" id="IPR009003">
    <property type="entry name" value="Peptidase_S1_PA"/>
</dbReference>
<dbReference type="RefSeq" id="WP_153418172.1">
    <property type="nucleotide sequence ID" value="NZ_WFLM01000001.1"/>
</dbReference>
<dbReference type="SUPFAM" id="SSF50494">
    <property type="entry name" value="Trypsin-like serine proteases"/>
    <property type="match status" value="1"/>
</dbReference>
<keyword evidence="2 4" id="KW-0645">Protease</keyword>
<dbReference type="PROSITE" id="PS50240">
    <property type="entry name" value="TRYPSIN_DOM"/>
    <property type="match status" value="1"/>
</dbReference>
<dbReference type="Pfam" id="PF00089">
    <property type="entry name" value="Trypsin"/>
    <property type="match status" value="2"/>
</dbReference>
<keyword evidence="5" id="KW-1185">Reference proteome</keyword>
<dbReference type="PROSITE" id="PS00134">
    <property type="entry name" value="TRYPSIN_HIS"/>
    <property type="match status" value="1"/>
</dbReference>
<evidence type="ECO:0000256" key="1">
    <source>
        <dbReference type="ARBA" id="ARBA00023157"/>
    </source>
</evidence>
<dbReference type="SMART" id="SM00020">
    <property type="entry name" value="Tryp_SPc"/>
    <property type="match status" value="1"/>
</dbReference>